<name>A0ABY6L8A4_9ARAC</name>
<accession>A0ABY6L8A4</accession>
<keyword evidence="2" id="KW-1185">Reference proteome</keyword>
<evidence type="ECO:0000313" key="1">
    <source>
        <dbReference type="EMBL" id="UYV77369.1"/>
    </source>
</evidence>
<reference evidence="1 2" key="1">
    <citation type="submission" date="2022-01" db="EMBL/GenBank/DDBJ databases">
        <title>A chromosomal length assembly of Cordylochernes scorpioides.</title>
        <authorList>
            <person name="Zeh D."/>
            <person name="Zeh J."/>
        </authorList>
    </citation>
    <scope>NUCLEOTIDE SEQUENCE [LARGE SCALE GENOMIC DNA]</scope>
    <source>
        <strain evidence="1">IN4F17</strain>
        <tissue evidence="1">Whole Body</tissue>
    </source>
</reference>
<proteinExistence type="predicted"/>
<protein>
    <submittedName>
        <fullName evidence="1">Uncharacterized protein</fullName>
    </submittedName>
</protein>
<dbReference type="Proteomes" id="UP001235939">
    <property type="component" value="Chromosome 15"/>
</dbReference>
<dbReference type="EMBL" id="CP092877">
    <property type="protein sequence ID" value="UYV77369.1"/>
    <property type="molecule type" value="Genomic_DNA"/>
</dbReference>
<gene>
    <name evidence="1" type="ORF">LAZ67_15000711</name>
</gene>
<organism evidence="1 2">
    <name type="scientific">Cordylochernes scorpioides</name>
    <dbReference type="NCBI Taxonomy" id="51811"/>
    <lineage>
        <taxon>Eukaryota</taxon>
        <taxon>Metazoa</taxon>
        <taxon>Ecdysozoa</taxon>
        <taxon>Arthropoda</taxon>
        <taxon>Chelicerata</taxon>
        <taxon>Arachnida</taxon>
        <taxon>Pseudoscorpiones</taxon>
        <taxon>Cheliferoidea</taxon>
        <taxon>Chernetidae</taxon>
        <taxon>Cordylochernes</taxon>
    </lineage>
</organism>
<sequence length="272" mass="30882">MLVHHRKAKKSRRIEVGEIVLIGNDQKKRISRPLGKSGGGATWSRWTSSSRKSEDIIGSFSSSREKIFYSDKRGKCSPIQMEIPSFGLKYRPPSRVDIPKIIAGVEPAISSLPHTTQCTIRQSISQVLRKPTPQSNLSLGKYRSLRSLRQNSQIMVTRSDKGSQTIILDTDDYTSKMMDILSDQTTFIPITKLDISSSTRTFRLKLLRLKKSGSITSEQYQTFTSDMTNSPYIYGLPKTHKPTVPLRPIIAYHLSPRHTNFLNTYQPSLHLW</sequence>
<evidence type="ECO:0000313" key="2">
    <source>
        <dbReference type="Proteomes" id="UP001235939"/>
    </source>
</evidence>